<dbReference type="EC" id="3.1.3.25" evidence="4"/>
<evidence type="ECO:0000313" key="9">
    <source>
        <dbReference type="Proteomes" id="UP001596549"/>
    </source>
</evidence>
<dbReference type="PRINTS" id="PR00377">
    <property type="entry name" value="IMPHPHTASES"/>
</dbReference>
<dbReference type="RefSeq" id="WP_379749205.1">
    <property type="nucleotide sequence ID" value="NZ_JBHTCP010000016.1"/>
</dbReference>
<evidence type="ECO:0000256" key="4">
    <source>
        <dbReference type="ARBA" id="ARBA00013106"/>
    </source>
</evidence>
<dbReference type="CDD" id="cd01637">
    <property type="entry name" value="IMPase_like"/>
    <property type="match status" value="1"/>
</dbReference>
<dbReference type="InterPro" id="IPR020552">
    <property type="entry name" value="Inositol_monoPase_Li-sen"/>
</dbReference>
<dbReference type="PRINTS" id="PR00378">
    <property type="entry name" value="LIIMPHPHTASE"/>
</dbReference>
<comment type="cofactor">
    <cofactor evidence="2">
        <name>Mg(2+)</name>
        <dbReference type="ChEBI" id="CHEBI:18420"/>
    </cofactor>
</comment>
<dbReference type="EMBL" id="JBHTCP010000016">
    <property type="protein sequence ID" value="MFC7372023.1"/>
    <property type="molecule type" value="Genomic_DNA"/>
</dbReference>
<accession>A0ABW2NSQ4</accession>
<organism evidence="8 9">
    <name type="scientific">Fictibacillus iocasae</name>
    <dbReference type="NCBI Taxonomy" id="2715437"/>
    <lineage>
        <taxon>Bacteria</taxon>
        <taxon>Bacillati</taxon>
        <taxon>Bacillota</taxon>
        <taxon>Bacilli</taxon>
        <taxon>Bacillales</taxon>
        <taxon>Fictibacillaceae</taxon>
        <taxon>Fictibacillus</taxon>
    </lineage>
</organism>
<evidence type="ECO:0000313" key="8">
    <source>
        <dbReference type="EMBL" id="MFC7372023.1"/>
    </source>
</evidence>
<evidence type="ECO:0000256" key="7">
    <source>
        <dbReference type="ARBA" id="ARBA00022842"/>
    </source>
</evidence>
<comment type="caution">
    <text evidence="8">The sequence shown here is derived from an EMBL/GenBank/DDBJ whole genome shotgun (WGS) entry which is preliminary data.</text>
</comment>
<evidence type="ECO:0000256" key="5">
    <source>
        <dbReference type="ARBA" id="ARBA00022723"/>
    </source>
</evidence>
<gene>
    <name evidence="8" type="ORF">ACFQPF_10050</name>
</gene>
<sequence>METMDYNQIKQRAEAWIKEAGNMIKDSFDRERTITYKSHAADLVTEMDKSIERYFIRHINHEFPDHRVLGEEGYGDNITDASGVLWIIDPIDGTTNFIHQQCNFAVSIGIYFNGIGMLGFIYDVAKDELFTAEKNNGVYLNGQKLPMLQKTVLEECVFGINATWLTPNRRFDHTLLLPVVKRSRGTRSYGSAALEMAYVAAGRLDAYLTMRLSPWDFAAGKILIEEAGGIVTTVYGDEISLLEQNSVFCGKPGLHEQVMKELLSGQK</sequence>
<dbReference type="Pfam" id="PF00459">
    <property type="entry name" value="Inositol_P"/>
    <property type="match status" value="1"/>
</dbReference>
<reference evidence="9" key="1">
    <citation type="journal article" date="2019" name="Int. J. Syst. Evol. Microbiol.">
        <title>The Global Catalogue of Microorganisms (GCM) 10K type strain sequencing project: providing services to taxonomists for standard genome sequencing and annotation.</title>
        <authorList>
            <consortium name="The Broad Institute Genomics Platform"/>
            <consortium name="The Broad Institute Genome Sequencing Center for Infectious Disease"/>
            <person name="Wu L."/>
            <person name="Ma J."/>
        </authorList>
    </citation>
    <scope>NUCLEOTIDE SEQUENCE [LARGE SCALE GENOMIC DNA]</scope>
    <source>
        <strain evidence="9">NBRC 106396</strain>
    </source>
</reference>
<dbReference type="Proteomes" id="UP001596549">
    <property type="component" value="Unassembled WGS sequence"/>
</dbReference>
<keyword evidence="6" id="KW-0378">Hydrolase</keyword>
<comment type="catalytic activity">
    <reaction evidence="1">
        <text>a myo-inositol phosphate + H2O = myo-inositol + phosphate</text>
        <dbReference type="Rhea" id="RHEA:24056"/>
        <dbReference type="ChEBI" id="CHEBI:15377"/>
        <dbReference type="ChEBI" id="CHEBI:17268"/>
        <dbReference type="ChEBI" id="CHEBI:43474"/>
        <dbReference type="ChEBI" id="CHEBI:84139"/>
        <dbReference type="EC" id="3.1.3.25"/>
    </reaction>
</comment>
<evidence type="ECO:0000256" key="6">
    <source>
        <dbReference type="ARBA" id="ARBA00022801"/>
    </source>
</evidence>
<evidence type="ECO:0000256" key="3">
    <source>
        <dbReference type="ARBA" id="ARBA00005152"/>
    </source>
</evidence>
<keyword evidence="7" id="KW-0460">Magnesium</keyword>
<keyword evidence="5" id="KW-0479">Metal-binding</keyword>
<dbReference type="PANTHER" id="PTHR20854">
    <property type="entry name" value="INOSITOL MONOPHOSPHATASE"/>
    <property type="match status" value="1"/>
</dbReference>
<evidence type="ECO:0000256" key="2">
    <source>
        <dbReference type="ARBA" id="ARBA00001946"/>
    </source>
</evidence>
<dbReference type="SUPFAM" id="SSF56655">
    <property type="entry name" value="Carbohydrate phosphatase"/>
    <property type="match status" value="1"/>
</dbReference>
<proteinExistence type="predicted"/>
<dbReference type="Gene3D" id="3.30.540.10">
    <property type="entry name" value="Fructose-1,6-Bisphosphatase, subunit A, domain 1"/>
    <property type="match status" value="1"/>
</dbReference>
<dbReference type="PANTHER" id="PTHR20854:SF4">
    <property type="entry name" value="INOSITOL-1-MONOPHOSPHATASE-RELATED"/>
    <property type="match status" value="1"/>
</dbReference>
<protein>
    <recommendedName>
        <fullName evidence="4">inositol-phosphate phosphatase</fullName>
        <ecNumber evidence="4">3.1.3.25</ecNumber>
    </recommendedName>
</protein>
<dbReference type="PROSITE" id="PS00629">
    <property type="entry name" value="IMP_1"/>
    <property type="match status" value="1"/>
</dbReference>
<keyword evidence="9" id="KW-1185">Reference proteome</keyword>
<dbReference type="InterPro" id="IPR000760">
    <property type="entry name" value="Inositol_monophosphatase-like"/>
</dbReference>
<comment type="pathway">
    <text evidence="3">Polyol metabolism; myo-inositol biosynthesis; myo-inositol from D-glucose 6-phosphate: step 2/2.</text>
</comment>
<dbReference type="PROSITE" id="PS00630">
    <property type="entry name" value="IMP_2"/>
    <property type="match status" value="1"/>
</dbReference>
<dbReference type="Gene3D" id="3.40.190.80">
    <property type="match status" value="1"/>
</dbReference>
<dbReference type="InterPro" id="IPR020550">
    <property type="entry name" value="Inositol_monophosphatase_CS"/>
</dbReference>
<dbReference type="InterPro" id="IPR020583">
    <property type="entry name" value="Inositol_monoP_metal-BS"/>
</dbReference>
<name>A0ABW2NSQ4_9BACL</name>
<evidence type="ECO:0000256" key="1">
    <source>
        <dbReference type="ARBA" id="ARBA00001033"/>
    </source>
</evidence>